<dbReference type="AlphaFoldDB" id="A0A811AQ15"/>
<proteinExistence type="predicted"/>
<sequence length="54" mass="5766">MKIIPRALSAGLALAAVPAQAFVTYQDIVSAATNPDDLSRRALVTILVMWSQIP</sequence>
<dbReference type="EMBL" id="LC620534">
    <property type="protein sequence ID" value="BCT73738.1"/>
    <property type="molecule type" value="Genomic_DNA"/>
</dbReference>
<geneLocation type="plasmid" evidence="2">
    <name>pK38</name>
</geneLocation>
<protein>
    <submittedName>
        <fullName evidence="2">Uncharacterized protein</fullName>
    </submittedName>
</protein>
<feature type="chain" id="PRO_5032593875" evidence="1">
    <location>
        <begin position="22"/>
        <end position="54"/>
    </location>
</feature>
<evidence type="ECO:0000313" key="2">
    <source>
        <dbReference type="EMBL" id="BCT73738.1"/>
    </source>
</evidence>
<accession>A0A811AQ15</accession>
<feature type="signal peptide" evidence="1">
    <location>
        <begin position="1"/>
        <end position="21"/>
    </location>
</feature>
<name>A0A811AQ15_ECOLX</name>
<reference evidence="2" key="1">
    <citation type="submission" date="2021-03" db="EMBL/GenBank/DDBJ databases">
        <title>Whole genome sequence of tetracycline resistant plasmid in Escherichia coli.</title>
        <authorList>
            <person name="Usui M."/>
            <person name="Fukuda A."/>
        </authorList>
    </citation>
    <scope>NUCLEOTIDE SEQUENCE</scope>
    <source>
        <strain evidence="2">K38</strain>
        <plasmid evidence="2">pK38</plasmid>
    </source>
</reference>
<organism evidence="2">
    <name type="scientific">Escherichia coli</name>
    <dbReference type="NCBI Taxonomy" id="562"/>
    <lineage>
        <taxon>Bacteria</taxon>
        <taxon>Pseudomonadati</taxon>
        <taxon>Pseudomonadota</taxon>
        <taxon>Gammaproteobacteria</taxon>
        <taxon>Enterobacterales</taxon>
        <taxon>Enterobacteriaceae</taxon>
        <taxon>Escherichia</taxon>
    </lineage>
</organism>
<keyword evidence="2" id="KW-0614">Plasmid</keyword>
<keyword evidence="1" id="KW-0732">Signal</keyword>
<evidence type="ECO:0000256" key="1">
    <source>
        <dbReference type="SAM" id="SignalP"/>
    </source>
</evidence>